<keyword evidence="2" id="KW-0812">Transmembrane</keyword>
<feature type="region of interest" description="Disordered" evidence="1">
    <location>
        <begin position="1"/>
        <end position="44"/>
    </location>
</feature>
<organism evidence="4 5">
    <name type="scientific">Parachaetomium inaequale</name>
    <dbReference type="NCBI Taxonomy" id="2588326"/>
    <lineage>
        <taxon>Eukaryota</taxon>
        <taxon>Fungi</taxon>
        <taxon>Dikarya</taxon>
        <taxon>Ascomycota</taxon>
        <taxon>Pezizomycotina</taxon>
        <taxon>Sordariomycetes</taxon>
        <taxon>Sordariomycetidae</taxon>
        <taxon>Sordariales</taxon>
        <taxon>Chaetomiaceae</taxon>
        <taxon>Parachaetomium</taxon>
    </lineage>
</organism>
<reference evidence="5" key="1">
    <citation type="journal article" date="2023" name="Mol. Phylogenet. Evol.">
        <title>Genome-scale phylogeny and comparative genomics of the fungal order Sordariales.</title>
        <authorList>
            <person name="Hensen N."/>
            <person name="Bonometti L."/>
            <person name="Westerberg I."/>
            <person name="Brannstrom I.O."/>
            <person name="Guillou S."/>
            <person name="Cros-Aarteil S."/>
            <person name="Calhoun S."/>
            <person name="Haridas S."/>
            <person name="Kuo A."/>
            <person name="Mondo S."/>
            <person name="Pangilinan J."/>
            <person name="Riley R."/>
            <person name="LaButti K."/>
            <person name="Andreopoulos B."/>
            <person name="Lipzen A."/>
            <person name="Chen C."/>
            <person name="Yan M."/>
            <person name="Daum C."/>
            <person name="Ng V."/>
            <person name="Clum A."/>
            <person name="Steindorff A."/>
            <person name="Ohm R.A."/>
            <person name="Martin F."/>
            <person name="Silar P."/>
            <person name="Natvig D.O."/>
            <person name="Lalanne C."/>
            <person name="Gautier V."/>
            <person name="Ament-Velasquez S.L."/>
            <person name="Kruys A."/>
            <person name="Hutchinson M.I."/>
            <person name="Powell A.J."/>
            <person name="Barry K."/>
            <person name="Miller A.N."/>
            <person name="Grigoriev I.V."/>
            <person name="Debuchy R."/>
            <person name="Gladieux P."/>
            <person name="Hiltunen Thoren M."/>
            <person name="Johannesson H."/>
        </authorList>
    </citation>
    <scope>NUCLEOTIDE SEQUENCE [LARGE SCALE GENOMIC DNA]</scope>
    <source>
        <strain evidence="5">CBS 284.82</strain>
    </source>
</reference>
<evidence type="ECO:0000313" key="4">
    <source>
        <dbReference type="EMBL" id="KAK4039225.1"/>
    </source>
</evidence>
<feature type="compositionally biased region" description="Low complexity" evidence="1">
    <location>
        <begin position="442"/>
        <end position="454"/>
    </location>
</feature>
<gene>
    <name evidence="4" type="ORF">C8A01DRAFT_47252</name>
</gene>
<evidence type="ECO:0000313" key="5">
    <source>
        <dbReference type="Proteomes" id="UP001303115"/>
    </source>
</evidence>
<keyword evidence="2" id="KW-0472">Membrane</keyword>
<name>A0AAN6PFU9_9PEZI</name>
<feature type="region of interest" description="Disordered" evidence="1">
    <location>
        <begin position="399"/>
        <end position="473"/>
    </location>
</feature>
<accession>A0AAN6PFU9</accession>
<dbReference type="AlphaFoldDB" id="A0AAN6PFU9"/>
<feature type="compositionally biased region" description="Polar residues" evidence="1">
    <location>
        <begin position="13"/>
        <end position="26"/>
    </location>
</feature>
<dbReference type="PANTHER" id="PTHR42078:SF1">
    <property type="entry name" value="GLUCAN 1, 4-ALPHA-GLUCOSIDASE"/>
    <property type="match status" value="1"/>
</dbReference>
<dbReference type="PANTHER" id="PTHR42078">
    <property type="entry name" value="GLUCAN 1, 4-ALPHA-GLUCOSIDASE"/>
    <property type="match status" value="1"/>
</dbReference>
<dbReference type="InterPro" id="IPR056722">
    <property type="entry name" value="DUF7820"/>
</dbReference>
<feature type="compositionally biased region" description="Basic and acidic residues" evidence="1">
    <location>
        <begin position="173"/>
        <end position="185"/>
    </location>
</feature>
<evidence type="ECO:0000256" key="1">
    <source>
        <dbReference type="SAM" id="MobiDB-lite"/>
    </source>
</evidence>
<dbReference type="Pfam" id="PF25130">
    <property type="entry name" value="DUF7820"/>
    <property type="match status" value="2"/>
</dbReference>
<evidence type="ECO:0000259" key="3">
    <source>
        <dbReference type="Pfam" id="PF25130"/>
    </source>
</evidence>
<feature type="domain" description="DUF7820" evidence="3">
    <location>
        <begin position="252"/>
        <end position="415"/>
    </location>
</feature>
<feature type="region of interest" description="Disordered" evidence="1">
    <location>
        <begin position="144"/>
        <end position="185"/>
    </location>
</feature>
<sequence length="555" mass="59981">MEPEDNKAARTLSMATSSTMPMSESSYRGPRGPSHPYGLYPQNDSIEPDAVQAAAIPLGFRGLPDQYQRRVGPEGEEVGDMIGPDGHQEQLPPYSRYPDEAYVRKAVAVDGSPDAVHGAAVVSPILTTSASAIPTIHGAGGIGLATRNPEFESTDDLDSPRSRHSTRSFTSDDSGRRIRLDDEGISEKREPPKKWQAWMRRKVCGIIPYWAMCLTAIVLVVMMVVLGAVIGTFAANKQKRPPRKDGAWQPPYDATPIPPPPDLQPLATGTFGLPLMTNRVSNTCFANPTLSQAWNCHLVISGMTLRVTKEKDDYLASLDCNHSFTMMNNVYSYGEQPPLIPKPVTLDLVEDKFEPSRGPAWFQAVSFNKTVILPEGWLGSSGGDSKKMARHAASIGTSISNFKRKGIAQPGDKPWTLPAPPPPPPPKPPPPPPPPPPFNTETSTSTSTATATSSNPFGPIDTGNDFPPLPQPYPRVIKLEERRVSTQGAPRAQCTQIEIRGPGEEARPFLGPDGRPVVVDIDESEPFGPPPAGGRIVCKGRGERASELKVLGYAL</sequence>
<dbReference type="EMBL" id="MU854406">
    <property type="protein sequence ID" value="KAK4039225.1"/>
    <property type="molecule type" value="Genomic_DNA"/>
</dbReference>
<keyword evidence="2" id="KW-1133">Transmembrane helix</keyword>
<feature type="compositionally biased region" description="Pro residues" evidence="1">
    <location>
        <begin position="417"/>
        <end position="438"/>
    </location>
</feature>
<proteinExistence type="predicted"/>
<comment type="caution">
    <text evidence="4">The sequence shown here is derived from an EMBL/GenBank/DDBJ whole genome shotgun (WGS) entry which is preliminary data.</text>
</comment>
<feature type="domain" description="DUF7820" evidence="3">
    <location>
        <begin position="440"/>
        <end position="526"/>
    </location>
</feature>
<keyword evidence="5" id="KW-1185">Reference proteome</keyword>
<dbReference type="Proteomes" id="UP001303115">
    <property type="component" value="Unassembled WGS sequence"/>
</dbReference>
<protein>
    <recommendedName>
        <fullName evidence="3">DUF7820 domain-containing protein</fullName>
    </recommendedName>
</protein>
<evidence type="ECO:0000256" key="2">
    <source>
        <dbReference type="SAM" id="Phobius"/>
    </source>
</evidence>
<feature type="transmembrane region" description="Helical" evidence="2">
    <location>
        <begin position="209"/>
        <end position="235"/>
    </location>
</feature>